<accession>A0AC35FZV8</accession>
<evidence type="ECO:0000313" key="1">
    <source>
        <dbReference type="Proteomes" id="UP000887580"/>
    </source>
</evidence>
<organism evidence="1 2">
    <name type="scientific">Panagrolaimus sp. PS1159</name>
    <dbReference type="NCBI Taxonomy" id="55785"/>
    <lineage>
        <taxon>Eukaryota</taxon>
        <taxon>Metazoa</taxon>
        <taxon>Ecdysozoa</taxon>
        <taxon>Nematoda</taxon>
        <taxon>Chromadorea</taxon>
        <taxon>Rhabditida</taxon>
        <taxon>Tylenchina</taxon>
        <taxon>Panagrolaimomorpha</taxon>
        <taxon>Panagrolaimoidea</taxon>
        <taxon>Panagrolaimidae</taxon>
        <taxon>Panagrolaimus</taxon>
    </lineage>
</organism>
<dbReference type="Proteomes" id="UP000887580">
    <property type="component" value="Unplaced"/>
</dbReference>
<dbReference type="WBParaSite" id="PS1159_v2.g22451.t1">
    <property type="protein sequence ID" value="PS1159_v2.g22451.t1"/>
    <property type="gene ID" value="PS1159_v2.g22451"/>
</dbReference>
<protein>
    <submittedName>
        <fullName evidence="2">PAP-associated domain-containing protein</fullName>
    </submittedName>
</protein>
<reference evidence="2" key="1">
    <citation type="submission" date="2022-11" db="UniProtKB">
        <authorList>
            <consortium name="WormBaseParasite"/>
        </authorList>
    </citation>
    <scope>IDENTIFICATION</scope>
</reference>
<name>A0AC35FZV8_9BILA</name>
<sequence>MCDFHNEPSQDGRECYLDAIKMYTCWTNTVTDITIYPLSEFFRQKYNVEQKFQHYSTLKLKNISNLLIYGRGFGTDDEHCRLSALHSFFHHLQEVQLIPAEFLKIAEEGKLETDIEIKAACVNRWNLFTEMLNQPQCQLIPSKPFNEKVTDEERLQSCAFWGAFKQNLNSFSRKRKLTVFPVIEPGNKKSRISVDIVTVSDSHNNTEEPPSLLKALQNDNVKIETDSNQNKCESDSDISAIDLSTVSGDIDLSTAEIIANTDLDDEGDLAPPFEEMSSIQVHDVDAAIEMEEIVNFGAYPEYNFNDVIKSIKKLKKNAPDIYEKTKDAILNHYNINLQDERTLKWKEVARQSLELACQSVFPSAKLYAVGSTMNGCGAFNSDIDICVVVREDELNQVLDGRARIVNALQSLKRVIQRVPITNRTILIRAVVPILQISFKGAYEDLEADLNINNTAGIYNTHLIHHYSRQDDRFPALCLLIKHFALNAGINSAQDGTFNSYSLILLVLHYMQTACQPPILPILQEVCPNIFNAQVPIENLRFFEDEYSFESDNHSDFTALLMGFFAYYAEFNFDKYAISIRRGRVFPKQILPLETRKKYAIFIEEPFDHNNTARCVRQEGYEKIMNAFKEANRIWNHGKRPSLKKIGVHLPKKYQ</sequence>
<evidence type="ECO:0000313" key="2">
    <source>
        <dbReference type="WBParaSite" id="PS1159_v2.g22451.t1"/>
    </source>
</evidence>
<proteinExistence type="predicted"/>